<dbReference type="Proteomes" id="UP000323257">
    <property type="component" value="Unassembled WGS sequence"/>
</dbReference>
<evidence type="ECO:0000256" key="8">
    <source>
        <dbReference type="SAM" id="SignalP"/>
    </source>
</evidence>
<keyword evidence="6" id="KW-0326">Glycosidase</keyword>
<dbReference type="Pfam" id="PF00933">
    <property type="entry name" value="Glyco_hydro_3"/>
    <property type="match status" value="1"/>
</dbReference>
<dbReference type="InterPro" id="IPR002772">
    <property type="entry name" value="Glyco_hydro_3_C"/>
</dbReference>
<protein>
    <recommendedName>
        <fullName evidence="3">beta-glucosidase</fullName>
        <ecNumber evidence="3">3.2.1.21</ecNumber>
    </recommendedName>
</protein>
<evidence type="ECO:0000313" key="11">
    <source>
        <dbReference type="Proteomes" id="UP000323257"/>
    </source>
</evidence>
<sequence>MKTRIRRMTGITLSLGLALSSLSPTVFGEGARNFSDVSGHWASASIETWMARGVVAGLSDGTFGPDKPMSRAEFAAVVNRVLGFEKKASVNFADVAPGAWYASDMLKAKEAGYIEDSGQGAKPKEGLNKQAAVAMLAKAFGIATTDVTARMNGMPTLAAASANHTLTRAEVLALLDKLVAGYGAKWLETAADGSGIHRVINKGGTTLGYSSASGVGVIQADGHAFKDMNRNGELDGYEDWRLEADKRAVNLASQMTVEQIAGLMLYSAHQSIPGSATAKYNGKTLAEGGAKSSDLTDDQKKFLIQDNLRHVLITTVESPEVAARWNNNVQALVEGEGLGIPANNSSDPRHTTVPSTEYNAGAGGKISMWPETLGLAATFDPELTEQFGEIAAKEYRALGITTALSPQIDMATDPRWSRFNGTFGEDSLLATDMARAYVDGFQTSTGRDEIEGGWGYGSVNAMVKHWPGGGSGEGGRDAHFSYGKYAVYPGDNFAEHLLPFVNGAFKLEGKTGMASAVMPYYTVSYNQDTVNEENVGNSYNEYLITELLRTKYGYDGVVTTDWGITKDSGPTPDTFSGRPFGVEQLSEAERHYKVIMAGVDQFGGNNEAGPIIEAYAIGVKEHGEAFMRKRFEQSAVRLLKNIFRTGLFENAYVNIENTVEVVGNPDYMTAGYEAQLKSVVMLKNKDNVLPLKAKSTVYIPKKFYPETVGWFNNVTPAKTDYPVNLDVVRKYFNVTDNPAEADYGLVIITNPDTGVGYSKADLAAGGNGYVPISLQYGTYKADQARETSIAGGDPLEKFTNRSYKGKSVTASNIKDLESVLDTQKAMNGKPVIVSVLTDNPLVMKEFEGAADAILVNFGVQDQALMDLMSGKSEPSGLLPMQMPKDMETVEKQFEDVPHDMAVHVDSEGNAYDFAFGLNWKGVIQDARTAKYGK</sequence>
<feature type="compositionally biased region" description="Polar residues" evidence="7">
    <location>
        <begin position="342"/>
        <end position="358"/>
    </location>
</feature>
<evidence type="ECO:0000256" key="2">
    <source>
        <dbReference type="ARBA" id="ARBA00005336"/>
    </source>
</evidence>
<comment type="catalytic activity">
    <reaction evidence="1">
        <text>Hydrolysis of terminal, non-reducing beta-D-glucosyl residues with release of beta-D-glucose.</text>
        <dbReference type="EC" id="3.2.1.21"/>
    </reaction>
</comment>
<dbReference type="InterPro" id="IPR001119">
    <property type="entry name" value="SLH_dom"/>
</dbReference>
<evidence type="ECO:0000313" key="10">
    <source>
        <dbReference type="EMBL" id="TYP76495.1"/>
    </source>
</evidence>
<dbReference type="SUPFAM" id="SSF51445">
    <property type="entry name" value="(Trans)glycosidases"/>
    <property type="match status" value="1"/>
</dbReference>
<dbReference type="SUPFAM" id="SSF52279">
    <property type="entry name" value="Beta-D-glucan exohydrolase, C-terminal domain"/>
    <property type="match status" value="1"/>
</dbReference>
<dbReference type="InterPro" id="IPR017853">
    <property type="entry name" value="GH"/>
</dbReference>
<evidence type="ECO:0000256" key="5">
    <source>
        <dbReference type="ARBA" id="ARBA00022801"/>
    </source>
</evidence>
<feature type="signal peptide" evidence="8">
    <location>
        <begin position="1"/>
        <end position="28"/>
    </location>
</feature>
<dbReference type="GO" id="GO:0008422">
    <property type="term" value="F:beta-glucosidase activity"/>
    <property type="evidence" value="ECO:0007669"/>
    <property type="project" value="UniProtKB-EC"/>
</dbReference>
<dbReference type="GO" id="GO:0009251">
    <property type="term" value="P:glucan catabolic process"/>
    <property type="evidence" value="ECO:0007669"/>
    <property type="project" value="TreeGrafter"/>
</dbReference>
<keyword evidence="4 8" id="KW-0732">Signal</keyword>
<feature type="chain" id="PRO_5039415190" description="beta-glucosidase" evidence="8">
    <location>
        <begin position="29"/>
        <end position="933"/>
    </location>
</feature>
<comment type="caution">
    <text evidence="10">The sequence shown here is derived from an EMBL/GenBank/DDBJ whole genome shotgun (WGS) entry which is preliminary data.</text>
</comment>
<dbReference type="Pfam" id="PF00395">
    <property type="entry name" value="SLH"/>
    <property type="match status" value="1"/>
</dbReference>
<dbReference type="Pfam" id="PF01915">
    <property type="entry name" value="Glyco_hydro_3_C"/>
    <property type="match status" value="1"/>
</dbReference>
<reference evidence="10 11" key="1">
    <citation type="submission" date="2019-07" db="EMBL/GenBank/DDBJ databases">
        <title>Genomic Encyclopedia of Type Strains, Phase III (KMG-III): the genomes of soil and plant-associated and newly described type strains.</title>
        <authorList>
            <person name="Whitman W."/>
        </authorList>
    </citation>
    <scope>NUCLEOTIDE SEQUENCE [LARGE SCALE GENOMIC DNA]</scope>
    <source>
        <strain evidence="10 11">BL24</strain>
    </source>
</reference>
<dbReference type="EC" id="3.2.1.21" evidence="3"/>
<dbReference type="RefSeq" id="WP_148928914.1">
    <property type="nucleotide sequence ID" value="NZ_VNHS01000003.1"/>
</dbReference>
<keyword evidence="11" id="KW-1185">Reference proteome</keyword>
<evidence type="ECO:0000256" key="6">
    <source>
        <dbReference type="ARBA" id="ARBA00023295"/>
    </source>
</evidence>
<dbReference type="PANTHER" id="PTHR30620">
    <property type="entry name" value="PERIPLASMIC BETA-GLUCOSIDASE-RELATED"/>
    <property type="match status" value="1"/>
</dbReference>
<dbReference type="InterPro" id="IPR001764">
    <property type="entry name" value="Glyco_hydro_3_N"/>
</dbReference>
<evidence type="ECO:0000256" key="3">
    <source>
        <dbReference type="ARBA" id="ARBA00012744"/>
    </source>
</evidence>
<dbReference type="InterPro" id="IPR036962">
    <property type="entry name" value="Glyco_hydro_3_N_sf"/>
</dbReference>
<dbReference type="InterPro" id="IPR051915">
    <property type="entry name" value="Cellulose_Degrad_GH3"/>
</dbReference>
<proteinExistence type="inferred from homology"/>
<evidence type="ECO:0000259" key="9">
    <source>
        <dbReference type="PROSITE" id="PS51272"/>
    </source>
</evidence>
<feature type="region of interest" description="Disordered" evidence="7">
    <location>
        <begin position="339"/>
        <end position="359"/>
    </location>
</feature>
<dbReference type="Gene3D" id="3.40.50.1700">
    <property type="entry name" value="Glycoside hydrolase family 3 C-terminal domain"/>
    <property type="match status" value="1"/>
</dbReference>
<dbReference type="InterPro" id="IPR036881">
    <property type="entry name" value="Glyco_hydro_3_C_sf"/>
</dbReference>
<evidence type="ECO:0000256" key="1">
    <source>
        <dbReference type="ARBA" id="ARBA00000448"/>
    </source>
</evidence>
<comment type="similarity">
    <text evidence="2">Belongs to the glycosyl hydrolase 3 family.</text>
</comment>
<dbReference type="PANTHER" id="PTHR30620:SF16">
    <property type="entry name" value="LYSOSOMAL BETA GLUCOSIDASE"/>
    <property type="match status" value="1"/>
</dbReference>
<dbReference type="OrthoDB" id="9805821at2"/>
<dbReference type="PRINTS" id="PR00133">
    <property type="entry name" value="GLHYDRLASE3"/>
</dbReference>
<organism evidence="10 11">
    <name type="scientific">Paenibacillus methanolicus</name>
    <dbReference type="NCBI Taxonomy" id="582686"/>
    <lineage>
        <taxon>Bacteria</taxon>
        <taxon>Bacillati</taxon>
        <taxon>Bacillota</taxon>
        <taxon>Bacilli</taxon>
        <taxon>Bacillales</taxon>
        <taxon>Paenibacillaceae</taxon>
        <taxon>Paenibacillus</taxon>
    </lineage>
</organism>
<accession>A0A5S5CAR3</accession>
<gene>
    <name evidence="10" type="ORF">BCM02_103157</name>
</gene>
<name>A0A5S5CAR3_9BACL</name>
<feature type="domain" description="SLH" evidence="9">
    <location>
        <begin position="29"/>
        <end position="92"/>
    </location>
</feature>
<dbReference type="Gene3D" id="3.20.20.300">
    <property type="entry name" value="Glycoside hydrolase, family 3, N-terminal domain"/>
    <property type="match status" value="1"/>
</dbReference>
<dbReference type="EMBL" id="VNHS01000003">
    <property type="protein sequence ID" value="TYP76495.1"/>
    <property type="molecule type" value="Genomic_DNA"/>
</dbReference>
<evidence type="ECO:0000256" key="4">
    <source>
        <dbReference type="ARBA" id="ARBA00022729"/>
    </source>
</evidence>
<evidence type="ECO:0000256" key="7">
    <source>
        <dbReference type="SAM" id="MobiDB-lite"/>
    </source>
</evidence>
<dbReference type="AlphaFoldDB" id="A0A5S5CAR3"/>
<keyword evidence="5" id="KW-0378">Hydrolase</keyword>
<dbReference type="PROSITE" id="PS51272">
    <property type="entry name" value="SLH"/>
    <property type="match status" value="1"/>
</dbReference>